<dbReference type="GO" id="GO:0008597">
    <property type="term" value="F:calcium-dependent protein serine/threonine phosphatase regulator activity"/>
    <property type="evidence" value="ECO:0007669"/>
    <property type="project" value="TreeGrafter"/>
</dbReference>
<feature type="compositionally biased region" description="Basic and acidic residues" evidence="2">
    <location>
        <begin position="1"/>
        <end position="15"/>
    </location>
</feature>
<evidence type="ECO:0000256" key="2">
    <source>
        <dbReference type="SAM" id="MobiDB-lite"/>
    </source>
</evidence>
<evidence type="ECO:0000313" key="4">
    <source>
        <dbReference type="Proteomes" id="UP000887567"/>
    </source>
</evidence>
<dbReference type="GO" id="GO:0019722">
    <property type="term" value="P:calcium-mediated signaling"/>
    <property type="evidence" value="ECO:0007669"/>
    <property type="project" value="InterPro"/>
</dbReference>
<protein>
    <recommendedName>
        <fullName evidence="5">Calcipressin</fullName>
    </recommendedName>
</protein>
<keyword evidence="4" id="KW-1185">Reference proteome</keyword>
<dbReference type="SUPFAM" id="SSF54928">
    <property type="entry name" value="RNA-binding domain, RBD"/>
    <property type="match status" value="1"/>
</dbReference>
<comment type="similarity">
    <text evidence="1">Belongs to the RCAN family.</text>
</comment>
<dbReference type="PANTHER" id="PTHR10300:SF14">
    <property type="entry name" value="PROTEIN SARAH"/>
    <property type="match status" value="1"/>
</dbReference>
<sequence length="223" mass="24929">MRLDDEMTDADDKMEVNGSEDTEMVDDEPSTENASCCLSVTNVPDAVFDDENIKQELAQLFTAFDEEAKVSYLKSFRRVRVAFRDADHASDAKIVLNGCTYRGCELGVYFVKTQPCTSSGESSQLRPPPLTKQFLISPPSSPPVGWEQTHESHPVINYDLLQAMASLDKSEPYELHPPDINAPSIVVHLCDKDEGIDEQEGEVFHPLKSLPREVVQTRRPNAE</sequence>
<feature type="region of interest" description="Disordered" evidence="2">
    <location>
        <begin position="1"/>
        <end position="33"/>
    </location>
</feature>
<dbReference type="Gene3D" id="3.30.70.330">
    <property type="match status" value="1"/>
</dbReference>
<dbReference type="FunFam" id="3.30.70.330:FF:000092">
    <property type="entry name" value="Calcipressin-2 isoform 2"/>
    <property type="match status" value="1"/>
</dbReference>
<evidence type="ECO:0008006" key="5">
    <source>
        <dbReference type="Google" id="ProtNLM"/>
    </source>
</evidence>
<dbReference type="AlphaFoldDB" id="A0A913XZF4"/>
<accession>A0A913XZF4</accession>
<dbReference type="OMA" id="ESGCHFD"/>
<dbReference type="Proteomes" id="UP000887567">
    <property type="component" value="Unplaced"/>
</dbReference>
<dbReference type="GO" id="GO:0005737">
    <property type="term" value="C:cytoplasm"/>
    <property type="evidence" value="ECO:0007669"/>
    <property type="project" value="TreeGrafter"/>
</dbReference>
<dbReference type="PANTHER" id="PTHR10300">
    <property type="entry name" value="CALCIPRESSIN"/>
    <property type="match status" value="1"/>
</dbReference>
<dbReference type="GO" id="GO:0003676">
    <property type="term" value="F:nucleic acid binding"/>
    <property type="evidence" value="ECO:0007669"/>
    <property type="project" value="InterPro"/>
</dbReference>
<feature type="compositionally biased region" description="Acidic residues" evidence="2">
    <location>
        <begin position="18"/>
        <end position="30"/>
    </location>
</feature>
<organism evidence="3 4">
    <name type="scientific">Exaiptasia diaphana</name>
    <name type="common">Tropical sea anemone</name>
    <name type="synonym">Aiptasia pulchella</name>
    <dbReference type="NCBI Taxonomy" id="2652724"/>
    <lineage>
        <taxon>Eukaryota</taxon>
        <taxon>Metazoa</taxon>
        <taxon>Cnidaria</taxon>
        <taxon>Anthozoa</taxon>
        <taxon>Hexacorallia</taxon>
        <taxon>Actiniaria</taxon>
        <taxon>Aiptasiidae</taxon>
        <taxon>Exaiptasia</taxon>
    </lineage>
</organism>
<evidence type="ECO:0000256" key="1">
    <source>
        <dbReference type="ARBA" id="ARBA00008209"/>
    </source>
</evidence>
<dbReference type="RefSeq" id="XP_020912225.1">
    <property type="nucleotide sequence ID" value="XM_021056566.2"/>
</dbReference>
<name>A0A913XZF4_EXADI</name>
<proteinExistence type="inferred from homology"/>
<dbReference type="InterPro" id="IPR035979">
    <property type="entry name" value="RBD_domain_sf"/>
</dbReference>
<dbReference type="GO" id="GO:0005634">
    <property type="term" value="C:nucleus"/>
    <property type="evidence" value="ECO:0007669"/>
    <property type="project" value="TreeGrafter"/>
</dbReference>
<dbReference type="InterPro" id="IPR012677">
    <property type="entry name" value="Nucleotide-bd_a/b_plait_sf"/>
</dbReference>
<dbReference type="EnsemblMetazoa" id="XM_021056566.2">
    <property type="protein sequence ID" value="XP_020912225.1"/>
    <property type="gene ID" value="LOC110249976"/>
</dbReference>
<reference evidence="3" key="1">
    <citation type="submission" date="2022-11" db="UniProtKB">
        <authorList>
            <consortium name="EnsemblMetazoa"/>
        </authorList>
    </citation>
    <scope>IDENTIFICATION</scope>
</reference>
<dbReference type="Pfam" id="PF04847">
    <property type="entry name" value="Calcipressin"/>
    <property type="match status" value="1"/>
</dbReference>
<evidence type="ECO:0000313" key="3">
    <source>
        <dbReference type="EnsemblMetazoa" id="XP_020912225.1"/>
    </source>
</evidence>
<dbReference type="CDD" id="cd12434">
    <property type="entry name" value="RRM_RCAN_like"/>
    <property type="match status" value="1"/>
</dbReference>
<dbReference type="OrthoDB" id="17212at2759"/>
<dbReference type="GeneID" id="110249976"/>
<dbReference type="KEGG" id="epa:110249976"/>
<dbReference type="InterPro" id="IPR006931">
    <property type="entry name" value="Calcipressin"/>
</dbReference>